<sequence length="156" mass="18082">MNEQIRKVEKADIPELKKVLDSSELFPSYLLDDMISDYLNNEKSTDIWFTTIDNGKPISIGYCAPERLTEGTYNLYAIAVNKEEQGNGIGKKMMEYIENELKAKGNRILIVETSGKPEFELTREFYIKCNYTKQAVIPEFYEKGDDKIVFWKKLAE</sequence>
<dbReference type="EMBL" id="CAXJIO010000014">
    <property type="protein sequence ID" value="CAL2103805.1"/>
    <property type="molecule type" value="Genomic_DNA"/>
</dbReference>
<protein>
    <submittedName>
        <fullName evidence="2">N-acetyltransferase</fullName>
    </submittedName>
</protein>
<dbReference type="CDD" id="cd04301">
    <property type="entry name" value="NAT_SF"/>
    <property type="match status" value="1"/>
</dbReference>
<dbReference type="InterPro" id="IPR000182">
    <property type="entry name" value="GNAT_dom"/>
</dbReference>
<feature type="domain" description="N-acetyltransferase" evidence="1">
    <location>
        <begin position="3"/>
        <end position="155"/>
    </location>
</feature>
<name>A0ABP1F1E4_9FLAO</name>
<dbReference type="PROSITE" id="PS51186">
    <property type="entry name" value="GNAT"/>
    <property type="match status" value="1"/>
</dbReference>
<dbReference type="SUPFAM" id="SSF55729">
    <property type="entry name" value="Acyl-CoA N-acyltransferases (Nat)"/>
    <property type="match status" value="1"/>
</dbReference>
<proteinExistence type="predicted"/>
<organism evidence="2 3">
    <name type="scientific">Tenacibaculum polynesiense</name>
    <dbReference type="NCBI Taxonomy" id="3137857"/>
    <lineage>
        <taxon>Bacteria</taxon>
        <taxon>Pseudomonadati</taxon>
        <taxon>Bacteroidota</taxon>
        <taxon>Flavobacteriia</taxon>
        <taxon>Flavobacteriales</taxon>
        <taxon>Flavobacteriaceae</taxon>
        <taxon>Tenacibaculum</taxon>
    </lineage>
</organism>
<evidence type="ECO:0000313" key="3">
    <source>
        <dbReference type="Proteomes" id="UP001497527"/>
    </source>
</evidence>
<dbReference type="Gene3D" id="3.40.630.30">
    <property type="match status" value="1"/>
</dbReference>
<dbReference type="InterPro" id="IPR016181">
    <property type="entry name" value="Acyl_CoA_acyltransferase"/>
</dbReference>
<dbReference type="Pfam" id="PF13508">
    <property type="entry name" value="Acetyltransf_7"/>
    <property type="match status" value="1"/>
</dbReference>
<reference evidence="2 3" key="1">
    <citation type="submission" date="2024-05" db="EMBL/GenBank/DDBJ databases">
        <authorList>
            <person name="Duchaud E."/>
        </authorList>
    </citation>
    <scope>NUCLEOTIDE SEQUENCE [LARGE SCALE GENOMIC DNA]</scope>
    <source>
        <strain evidence="2">Ena-SAMPLE-TAB-13-05-2024-13:56:06:370-140308</strain>
    </source>
</reference>
<dbReference type="RefSeq" id="WP_348718251.1">
    <property type="nucleotide sequence ID" value="NZ_CAXJIO010000014.1"/>
</dbReference>
<gene>
    <name evidence="2" type="ORF">T190423A01A_50053</name>
</gene>
<keyword evidence="3" id="KW-1185">Reference proteome</keyword>
<evidence type="ECO:0000259" key="1">
    <source>
        <dbReference type="PROSITE" id="PS51186"/>
    </source>
</evidence>
<dbReference type="Proteomes" id="UP001497527">
    <property type="component" value="Unassembled WGS sequence"/>
</dbReference>
<evidence type="ECO:0000313" key="2">
    <source>
        <dbReference type="EMBL" id="CAL2103805.1"/>
    </source>
</evidence>
<accession>A0ABP1F1E4</accession>
<comment type="caution">
    <text evidence="2">The sequence shown here is derived from an EMBL/GenBank/DDBJ whole genome shotgun (WGS) entry which is preliminary data.</text>
</comment>